<dbReference type="Proteomes" id="UP001239111">
    <property type="component" value="Chromosome 1"/>
</dbReference>
<protein>
    <submittedName>
        <fullName evidence="1">Uncharacterized protein</fullName>
    </submittedName>
</protein>
<evidence type="ECO:0000313" key="1">
    <source>
        <dbReference type="EMBL" id="KAJ8682616.1"/>
    </source>
</evidence>
<organism evidence="1 2">
    <name type="scientific">Eretmocerus hayati</name>
    <dbReference type="NCBI Taxonomy" id="131215"/>
    <lineage>
        <taxon>Eukaryota</taxon>
        <taxon>Metazoa</taxon>
        <taxon>Ecdysozoa</taxon>
        <taxon>Arthropoda</taxon>
        <taxon>Hexapoda</taxon>
        <taxon>Insecta</taxon>
        <taxon>Pterygota</taxon>
        <taxon>Neoptera</taxon>
        <taxon>Endopterygota</taxon>
        <taxon>Hymenoptera</taxon>
        <taxon>Apocrita</taxon>
        <taxon>Proctotrupomorpha</taxon>
        <taxon>Chalcidoidea</taxon>
        <taxon>Aphelinidae</taxon>
        <taxon>Aphelininae</taxon>
        <taxon>Eretmocerus</taxon>
    </lineage>
</organism>
<accession>A0ACC2PIH0</accession>
<reference evidence="1" key="1">
    <citation type="submission" date="2023-04" db="EMBL/GenBank/DDBJ databases">
        <title>A chromosome-level genome assembly of the parasitoid wasp Eretmocerus hayati.</title>
        <authorList>
            <person name="Zhong Y."/>
            <person name="Liu S."/>
            <person name="Liu Y."/>
        </authorList>
    </citation>
    <scope>NUCLEOTIDE SEQUENCE</scope>
    <source>
        <strain evidence="1">ZJU_SS_LIU_2023</strain>
    </source>
</reference>
<proteinExistence type="predicted"/>
<sequence length="231" mass="25373">MMYALVLWLEAQQFSVLPDGDIRGDEEKEAKWGNDYYPVKVIIRSMNKEWLESLRVTVDGEIIPDGDSVAQSQELMFRRVADRQTQNATNKTLAASKRAYQQRLLRSSTIFGIGNDLLNDPPNNEGSTEDEDIENPPTQTNNALPGRAGSNGTGSPDTSSDGVQDAIHRAQDDVRGTEDSPDRTEGATGGIQNASNESQQANSACLCSKLPKGVCDEIKFCLSRFPLDFKT</sequence>
<name>A0ACC2PIH0_9HYME</name>
<comment type="caution">
    <text evidence="1">The sequence shown here is derived from an EMBL/GenBank/DDBJ whole genome shotgun (WGS) entry which is preliminary data.</text>
</comment>
<evidence type="ECO:0000313" key="2">
    <source>
        <dbReference type="Proteomes" id="UP001239111"/>
    </source>
</evidence>
<keyword evidence="2" id="KW-1185">Reference proteome</keyword>
<dbReference type="EMBL" id="CM056741">
    <property type="protein sequence ID" value="KAJ8682616.1"/>
    <property type="molecule type" value="Genomic_DNA"/>
</dbReference>
<gene>
    <name evidence="1" type="ORF">QAD02_018408</name>
</gene>